<dbReference type="InterPro" id="IPR036390">
    <property type="entry name" value="WH_DNA-bd_sf"/>
</dbReference>
<accession>A0A3N1UQB8</accession>
<dbReference type="GO" id="GO:0003677">
    <property type="term" value="F:DNA binding"/>
    <property type="evidence" value="ECO:0007669"/>
    <property type="project" value="InterPro"/>
</dbReference>
<protein>
    <recommendedName>
        <fullName evidence="5">Heat-inducible transcription repressor HrcA</fullName>
    </recommendedName>
</protein>
<dbReference type="InterPro" id="IPR029016">
    <property type="entry name" value="GAF-like_dom_sf"/>
</dbReference>
<dbReference type="GO" id="GO:0045892">
    <property type="term" value="P:negative regulation of DNA-templated transcription"/>
    <property type="evidence" value="ECO:0007669"/>
    <property type="project" value="UniProtKB-UniRule"/>
</dbReference>
<dbReference type="OrthoDB" id="9783139at2"/>
<dbReference type="AlphaFoldDB" id="A0A3N1UQB8"/>
<dbReference type="EMBL" id="RJVA01000011">
    <property type="protein sequence ID" value="ROQ93324.1"/>
    <property type="molecule type" value="Genomic_DNA"/>
</dbReference>
<dbReference type="InterPro" id="IPR036388">
    <property type="entry name" value="WH-like_DNA-bd_sf"/>
</dbReference>
<keyword evidence="8" id="KW-1185">Reference proteome</keyword>
<dbReference type="PIRSF" id="PIRSF005485">
    <property type="entry name" value="HrcA"/>
    <property type="match status" value="1"/>
</dbReference>
<keyword evidence="4 5" id="KW-0804">Transcription</keyword>
<comment type="similarity">
    <text evidence="5">Belongs to the HrcA family.</text>
</comment>
<dbReference type="InterPro" id="IPR023120">
    <property type="entry name" value="WHTH_transcript_rep_HrcA_IDD"/>
</dbReference>
<evidence type="ECO:0000256" key="3">
    <source>
        <dbReference type="ARBA" id="ARBA00023016"/>
    </source>
</evidence>
<dbReference type="SUPFAM" id="SSF55781">
    <property type="entry name" value="GAF domain-like"/>
    <property type="match status" value="1"/>
</dbReference>
<gene>
    <name evidence="5" type="primary">hrcA</name>
    <name evidence="7" type="ORF">EDC27_1338</name>
</gene>
<evidence type="ECO:0000313" key="8">
    <source>
        <dbReference type="Proteomes" id="UP000276223"/>
    </source>
</evidence>
<comment type="function">
    <text evidence="5">Negative regulator of class I heat shock genes (grpE-dnaK-dnaJ and groELS operons). Prevents heat-shock induction of these operons.</text>
</comment>
<proteinExistence type="inferred from homology"/>
<keyword evidence="2 5" id="KW-0805">Transcription regulation</keyword>
<comment type="caution">
    <text evidence="7">The sequence shown here is derived from an EMBL/GenBank/DDBJ whole genome shotgun (WGS) entry which is preliminary data.</text>
</comment>
<keyword evidence="1 5" id="KW-0678">Repressor</keyword>
<organism evidence="7 8">
    <name type="scientific">Desulfosoma caldarium</name>
    <dbReference type="NCBI Taxonomy" id="610254"/>
    <lineage>
        <taxon>Bacteria</taxon>
        <taxon>Pseudomonadati</taxon>
        <taxon>Thermodesulfobacteriota</taxon>
        <taxon>Syntrophobacteria</taxon>
        <taxon>Syntrophobacterales</taxon>
        <taxon>Syntrophobacteraceae</taxon>
        <taxon>Desulfosoma</taxon>
    </lineage>
</organism>
<evidence type="ECO:0000256" key="4">
    <source>
        <dbReference type="ARBA" id="ARBA00023163"/>
    </source>
</evidence>
<reference evidence="7 8" key="1">
    <citation type="submission" date="2018-11" db="EMBL/GenBank/DDBJ databases">
        <title>Genomic Encyclopedia of Type Strains, Phase IV (KMG-IV): sequencing the most valuable type-strain genomes for metagenomic binning, comparative biology and taxonomic classification.</title>
        <authorList>
            <person name="Goeker M."/>
        </authorList>
    </citation>
    <scope>NUCLEOTIDE SEQUENCE [LARGE SCALE GENOMIC DNA]</scope>
    <source>
        <strain evidence="7 8">DSM 22027</strain>
    </source>
</reference>
<dbReference type="InterPro" id="IPR002571">
    <property type="entry name" value="HrcA"/>
</dbReference>
<dbReference type="Gene3D" id="3.30.390.60">
    <property type="entry name" value="Heat-inducible transcription repressor hrca homolog, domain 3"/>
    <property type="match status" value="1"/>
</dbReference>
<dbReference type="SUPFAM" id="SSF46785">
    <property type="entry name" value="Winged helix' DNA-binding domain"/>
    <property type="match status" value="1"/>
</dbReference>
<evidence type="ECO:0000256" key="2">
    <source>
        <dbReference type="ARBA" id="ARBA00023015"/>
    </source>
</evidence>
<dbReference type="InterPro" id="IPR021153">
    <property type="entry name" value="HrcA_C"/>
</dbReference>
<evidence type="ECO:0000256" key="1">
    <source>
        <dbReference type="ARBA" id="ARBA00022491"/>
    </source>
</evidence>
<dbReference type="HAMAP" id="MF_00081">
    <property type="entry name" value="HrcA"/>
    <property type="match status" value="1"/>
</dbReference>
<dbReference type="PANTHER" id="PTHR34824">
    <property type="entry name" value="HEAT-INDUCIBLE TRANSCRIPTION REPRESSOR HRCA"/>
    <property type="match status" value="1"/>
</dbReference>
<keyword evidence="3 5" id="KW-0346">Stress response</keyword>
<evidence type="ECO:0000259" key="6">
    <source>
        <dbReference type="Pfam" id="PF01628"/>
    </source>
</evidence>
<dbReference type="Gene3D" id="1.10.10.10">
    <property type="entry name" value="Winged helix-like DNA-binding domain superfamily/Winged helix DNA-binding domain"/>
    <property type="match status" value="1"/>
</dbReference>
<dbReference type="NCBIfam" id="TIGR00331">
    <property type="entry name" value="hrcA"/>
    <property type="match status" value="1"/>
</dbReference>
<dbReference type="Proteomes" id="UP000276223">
    <property type="component" value="Unassembled WGS sequence"/>
</dbReference>
<dbReference type="Gene3D" id="3.30.450.40">
    <property type="match status" value="1"/>
</dbReference>
<evidence type="ECO:0000313" key="7">
    <source>
        <dbReference type="EMBL" id="ROQ93324.1"/>
    </source>
</evidence>
<name>A0A3N1UQB8_9BACT</name>
<feature type="domain" description="Heat-inducible transcription repressor HrcA C-terminal" evidence="6">
    <location>
        <begin position="105"/>
        <end position="327"/>
    </location>
</feature>
<evidence type="ECO:0000256" key="5">
    <source>
        <dbReference type="HAMAP-Rule" id="MF_00081"/>
    </source>
</evidence>
<dbReference type="PANTHER" id="PTHR34824:SF1">
    <property type="entry name" value="HEAT-INDUCIBLE TRANSCRIPTION REPRESSOR HRCA"/>
    <property type="match status" value="1"/>
</dbReference>
<sequence>MKLSERNQKVLEAVVCGYIRSGEPVGSRTVSKHYGLNVSSATIRNIMADLEDMGLLHQPHTSAGRVPTDKGLRLYLDSILKIRELEKRQQALIRKAFSSGRVDIEELLRRTSQVLSRFCRQAGIVLWPRLSATRFKHIEFVRLRARSILVIVITASGLVQHTLVEWDEDIPQDNLDKYSRYLNEILQDIPLSRVKECILKEMEGEKALFDQLFSRALEMSRRALQDALENTDVHIAGHKHLLSNPEFADVERMRRILEAFEDKSRIVRLLDRALDPSRQVQIILGTESDISELYEMSVVSSPYKRGETVLGVLGVIGPTRMDYSRIIPVVTFTASLLSQFLEEPEDTPMPQDSGSA</sequence>
<dbReference type="Pfam" id="PF01628">
    <property type="entry name" value="HrcA"/>
    <property type="match status" value="1"/>
</dbReference>